<dbReference type="Proteomes" id="UP001054857">
    <property type="component" value="Unassembled WGS sequence"/>
</dbReference>
<evidence type="ECO:0000256" key="2">
    <source>
        <dbReference type="ARBA" id="ARBA00022679"/>
    </source>
</evidence>
<reference evidence="9 10" key="1">
    <citation type="journal article" date="2021" name="Sci. Rep.">
        <title>Genome sequencing of the multicellular alga Astrephomene provides insights into convergent evolution of germ-soma differentiation.</title>
        <authorList>
            <person name="Yamashita S."/>
            <person name="Yamamoto K."/>
            <person name="Matsuzaki R."/>
            <person name="Suzuki S."/>
            <person name="Yamaguchi H."/>
            <person name="Hirooka S."/>
            <person name="Minakuchi Y."/>
            <person name="Miyagishima S."/>
            <person name="Kawachi M."/>
            <person name="Toyoda A."/>
            <person name="Nozaki H."/>
        </authorList>
    </citation>
    <scope>NUCLEOTIDE SEQUENCE [LARGE SCALE GENOMIC DNA]</scope>
    <source>
        <strain evidence="9 10">NIES-4017</strain>
    </source>
</reference>
<dbReference type="Gene3D" id="2.60.120.320">
    <property type="entry name" value="Thiamin pyrophosphokinase, thiamin-binding domain"/>
    <property type="match status" value="1"/>
</dbReference>
<dbReference type="EC" id="2.7.6.2" evidence="1"/>
<feature type="compositionally biased region" description="Polar residues" evidence="7">
    <location>
        <begin position="392"/>
        <end position="412"/>
    </location>
</feature>
<keyword evidence="2" id="KW-0808">Transferase</keyword>
<evidence type="ECO:0000259" key="8">
    <source>
        <dbReference type="SMART" id="SM00983"/>
    </source>
</evidence>
<dbReference type="SUPFAM" id="SSF63999">
    <property type="entry name" value="Thiamin pyrophosphokinase, catalytic domain"/>
    <property type="match status" value="2"/>
</dbReference>
<dbReference type="NCBIfam" id="TIGR01378">
    <property type="entry name" value="thi_PPkinase"/>
    <property type="match status" value="1"/>
</dbReference>
<keyword evidence="10" id="KW-1185">Reference proteome</keyword>
<feature type="non-terminal residue" evidence="9">
    <location>
        <position position="1"/>
    </location>
</feature>
<dbReference type="CDD" id="cd07995">
    <property type="entry name" value="TPK"/>
    <property type="match status" value="1"/>
</dbReference>
<comment type="caution">
    <text evidence="9">The sequence shown here is derived from an EMBL/GenBank/DDBJ whole genome shotgun (WGS) entry which is preliminary data.</text>
</comment>
<dbReference type="Gene3D" id="3.40.50.10240">
    <property type="entry name" value="Thiamin pyrophosphokinase, catalytic domain"/>
    <property type="match status" value="1"/>
</dbReference>
<feature type="compositionally biased region" description="Basic and acidic residues" evidence="7">
    <location>
        <begin position="316"/>
        <end position="336"/>
    </location>
</feature>
<dbReference type="SMART" id="SM00983">
    <property type="entry name" value="TPK_B1_binding"/>
    <property type="match status" value="1"/>
</dbReference>
<feature type="compositionally biased region" description="Low complexity" evidence="7">
    <location>
        <begin position="71"/>
        <end position="84"/>
    </location>
</feature>
<evidence type="ECO:0000256" key="1">
    <source>
        <dbReference type="ARBA" id="ARBA00013245"/>
    </source>
</evidence>
<dbReference type="GO" id="GO:0030975">
    <property type="term" value="F:thiamine binding"/>
    <property type="evidence" value="ECO:0007669"/>
    <property type="project" value="InterPro"/>
</dbReference>
<dbReference type="InterPro" id="IPR036759">
    <property type="entry name" value="TPK_catalytic_sf"/>
</dbReference>
<dbReference type="SUPFAM" id="SSF63862">
    <property type="entry name" value="Thiamin pyrophosphokinase, substrate-binding domain"/>
    <property type="match status" value="1"/>
</dbReference>
<evidence type="ECO:0000256" key="6">
    <source>
        <dbReference type="ARBA" id="ARBA00025120"/>
    </source>
</evidence>
<feature type="compositionally biased region" description="Low complexity" evidence="7">
    <location>
        <begin position="350"/>
        <end position="383"/>
    </location>
</feature>
<dbReference type="Pfam" id="PF04263">
    <property type="entry name" value="TPK_catalytic"/>
    <property type="match status" value="1"/>
</dbReference>
<dbReference type="GO" id="GO:0006772">
    <property type="term" value="P:thiamine metabolic process"/>
    <property type="evidence" value="ECO:0007669"/>
    <property type="project" value="InterPro"/>
</dbReference>
<sequence>MHKLPGVTALRSCCSVPVSPLSPLRSAETCPRLASTGRTNPGKPIARRHRPSVLTPSRHSSPELATAAPRSSESASATITTSAPRPSPDLPPISSSSPSTARLPAPPPALPSASAHPAPTSPPSSSSSATIRMSTSAAHPPPPPNSCCGQDAPTNTLQPPAPTSPTAAAAAAPYLESEPAAAVAIPPPAAIAIAQPLETAPAAARPDATAATAVAPAAASAYHLGPPYGQVIRSDFLGAAPLTGGRRLYLVVLNYCLPAGLAHVWQLACFRICADGGCNRLHDELPVLVPPPPQRLAWELAEAQHEAEQEEEDEEQGRQKEGKENKTKVGEGKEQEQDATGGAGAGGCDGTASAHQQQHQGGQQAGRHAAEQQQQQQQHPQQQCSHPADGVNGTTHAGSNGNGSRNADSNDSNDPHGLHHMRHPSTSPVHAPSAATATAATQIPDPITALRLAHLPDLVLGDLDSLRPDIRRFYLQYGVPFMDMSYDQETTDLTKAVKLIEERFIAADPDPQPGRHQILVLGALGGRLDHTLSNLNTLHLFPHLDIALWGDGNLVRLVRPGSALVLPDPRVEGPTCGLIPLAGPARASSCGLRWELQETGMRVGGLVSSSNSLAGKEVRVACDGPLLWTTEVREEPRPELGAFWERVRREAEAVVA</sequence>
<feature type="region of interest" description="Disordered" evidence="7">
    <location>
        <begin position="302"/>
        <end position="437"/>
    </location>
</feature>
<accession>A0AAD3DDD3</accession>
<feature type="compositionally biased region" description="Low complexity" evidence="7">
    <location>
        <begin position="92"/>
        <end position="103"/>
    </location>
</feature>
<evidence type="ECO:0000256" key="3">
    <source>
        <dbReference type="ARBA" id="ARBA00022741"/>
    </source>
</evidence>
<keyword evidence="5" id="KW-0067">ATP-binding</keyword>
<feature type="region of interest" description="Disordered" evidence="7">
    <location>
        <begin position="18"/>
        <end position="170"/>
    </location>
</feature>
<dbReference type="GO" id="GO:0004788">
    <property type="term" value="F:thiamine diphosphokinase activity"/>
    <property type="evidence" value="ECO:0007669"/>
    <property type="project" value="UniProtKB-EC"/>
</dbReference>
<organism evidence="9 10">
    <name type="scientific">Astrephomene gubernaculifera</name>
    <dbReference type="NCBI Taxonomy" id="47775"/>
    <lineage>
        <taxon>Eukaryota</taxon>
        <taxon>Viridiplantae</taxon>
        <taxon>Chlorophyta</taxon>
        <taxon>core chlorophytes</taxon>
        <taxon>Chlorophyceae</taxon>
        <taxon>CS clade</taxon>
        <taxon>Chlamydomonadales</taxon>
        <taxon>Astrephomenaceae</taxon>
        <taxon>Astrephomene</taxon>
    </lineage>
</organism>
<keyword evidence="3" id="KW-0547">Nucleotide-binding</keyword>
<proteinExistence type="predicted"/>
<gene>
    <name evidence="9" type="ORF">Agub_g159</name>
</gene>
<feature type="compositionally biased region" description="Low complexity" evidence="7">
    <location>
        <begin position="424"/>
        <end position="437"/>
    </location>
</feature>
<dbReference type="InterPro" id="IPR007373">
    <property type="entry name" value="Thiamin_PyroPKinase_B1-bd"/>
</dbReference>
<comment type="function">
    <text evidence="6">Catalyzes the phosphorylation of thiamine to thiamine pyrophosphate (TPP). TPP is an active cofactor for enzymes involved in glycolysis and energy production. Plant leaves require high levels of TPP for photosynthesis and carbohydrate metabolism.</text>
</comment>
<dbReference type="InterPro" id="IPR007371">
    <property type="entry name" value="TPK_catalytic"/>
</dbReference>
<feature type="compositionally biased region" description="Low complexity" evidence="7">
    <location>
        <begin position="111"/>
        <end position="138"/>
    </location>
</feature>
<evidence type="ECO:0000313" key="9">
    <source>
        <dbReference type="EMBL" id="GFR39685.1"/>
    </source>
</evidence>
<evidence type="ECO:0000256" key="7">
    <source>
        <dbReference type="SAM" id="MobiDB-lite"/>
    </source>
</evidence>
<dbReference type="GO" id="GO:0016301">
    <property type="term" value="F:kinase activity"/>
    <property type="evidence" value="ECO:0007669"/>
    <property type="project" value="UniProtKB-KW"/>
</dbReference>
<dbReference type="InterPro" id="IPR006282">
    <property type="entry name" value="Thi_PPkinase"/>
</dbReference>
<keyword evidence="4" id="KW-0418">Kinase</keyword>
<evidence type="ECO:0000256" key="4">
    <source>
        <dbReference type="ARBA" id="ARBA00022777"/>
    </source>
</evidence>
<dbReference type="PANTHER" id="PTHR13622">
    <property type="entry name" value="THIAMIN PYROPHOSPHOKINASE"/>
    <property type="match status" value="1"/>
</dbReference>
<dbReference type="InterPro" id="IPR036371">
    <property type="entry name" value="TPK_B1-bd_sf"/>
</dbReference>
<name>A0AAD3DDD3_9CHLO</name>
<dbReference type="PANTHER" id="PTHR13622:SF8">
    <property type="entry name" value="THIAMIN PYROPHOSPHOKINASE 1"/>
    <property type="match status" value="1"/>
</dbReference>
<dbReference type="EMBL" id="BMAR01000001">
    <property type="protein sequence ID" value="GFR39685.1"/>
    <property type="molecule type" value="Genomic_DNA"/>
</dbReference>
<evidence type="ECO:0000256" key="5">
    <source>
        <dbReference type="ARBA" id="ARBA00022840"/>
    </source>
</evidence>
<dbReference type="GO" id="GO:0005524">
    <property type="term" value="F:ATP binding"/>
    <property type="evidence" value="ECO:0007669"/>
    <property type="project" value="UniProtKB-KW"/>
</dbReference>
<protein>
    <recommendedName>
        <fullName evidence="1">thiamine diphosphokinase</fullName>
        <ecNumber evidence="1">2.7.6.2</ecNumber>
    </recommendedName>
</protein>
<dbReference type="Pfam" id="PF04265">
    <property type="entry name" value="TPK_B1_binding"/>
    <property type="match status" value="1"/>
</dbReference>
<dbReference type="AlphaFoldDB" id="A0AAD3DDD3"/>
<evidence type="ECO:0000313" key="10">
    <source>
        <dbReference type="Proteomes" id="UP001054857"/>
    </source>
</evidence>
<dbReference type="GO" id="GO:0009229">
    <property type="term" value="P:thiamine diphosphate biosynthetic process"/>
    <property type="evidence" value="ECO:0007669"/>
    <property type="project" value="InterPro"/>
</dbReference>
<feature type="domain" description="Thiamin pyrophosphokinase thiamin-binding" evidence="8">
    <location>
        <begin position="561"/>
        <end position="626"/>
    </location>
</feature>
<dbReference type="FunFam" id="2.60.120.320:FF:000001">
    <property type="entry name" value="Thiamine pyrophosphokinase"/>
    <property type="match status" value="1"/>
</dbReference>